<dbReference type="RefSeq" id="WP_145202655.1">
    <property type="nucleotide sequence ID" value="NZ_CP036434.1"/>
</dbReference>
<evidence type="ECO:0000256" key="5">
    <source>
        <dbReference type="HAMAP-Rule" id="MF_00191"/>
    </source>
</evidence>
<dbReference type="HAMAP" id="MF_00191">
    <property type="entry name" value="IspH"/>
    <property type="match status" value="1"/>
</dbReference>
<dbReference type="GO" id="GO:0051745">
    <property type="term" value="F:4-hydroxy-3-methylbut-2-enyl diphosphate reductase activity"/>
    <property type="evidence" value="ECO:0007669"/>
    <property type="project" value="UniProtKB-UniRule"/>
</dbReference>
<proteinExistence type="inferred from homology"/>
<feature type="binding site" evidence="5">
    <location>
        <position position="139"/>
    </location>
    <ligand>
        <name>dimethylallyl diphosphate</name>
        <dbReference type="ChEBI" id="CHEBI:57623"/>
    </ligand>
</feature>
<feature type="binding site" evidence="5">
    <location>
        <position position="179"/>
    </location>
    <ligand>
        <name>(2E)-4-hydroxy-3-methylbut-2-enyl diphosphate</name>
        <dbReference type="ChEBI" id="CHEBI:128753"/>
    </ligand>
</feature>
<dbReference type="PANTHER" id="PTHR30426:SF0">
    <property type="entry name" value="4-HYDROXY-3-METHYLBUT-2-ENYL DIPHOSPHATE REDUCTASE"/>
    <property type="match status" value="1"/>
</dbReference>
<dbReference type="CDD" id="cd13944">
    <property type="entry name" value="lytB_ispH"/>
    <property type="match status" value="1"/>
</dbReference>
<feature type="binding site" evidence="5">
    <location>
        <position position="56"/>
    </location>
    <ligand>
        <name>(2E)-4-hydroxy-3-methylbut-2-enyl diphosphate</name>
        <dbReference type="ChEBI" id="CHEBI:128753"/>
    </ligand>
</feature>
<feature type="binding site" evidence="5">
    <location>
        <position position="239"/>
    </location>
    <ligand>
        <name>(2E)-4-hydroxy-3-methylbut-2-enyl diphosphate</name>
        <dbReference type="ChEBI" id="CHEBI:128753"/>
    </ligand>
</feature>
<dbReference type="Proteomes" id="UP000320390">
    <property type="component" value="Chromosome"/>
</dbReference>
<comment type="catalytic activity">
    <reaction evidence="5">
        <text>isopentenyl diphosphate + 2 oxidized [2Fe-2S]-[ferredoxin] + H2O = (2E)-4-hydroxy-3-methylbut-2-enyl diphosphate + 2 reduced [2Fe-2S]-[ferredoxin] + 2 H(+)</text>
        <dbReference type="Rhea" id="RHEA:24488"/>
        <dbReference type="Rhea" id="RHEA-COMP:10000"/>
        <dbReference type="Rhea" id="RHEA-COMP:10001"/>
        <dbReference type="ChEBI" id="CHEBI:15377"/>
        <dbReference type="ChEBI" id="CHEBI:15378"/>
        <dbReference type="ChEBI" id="CHEBI:33737"/>
        <dbReference type="ChEBI" id="CHEBI:33738"/>
        <dbReference type="ChEBI" id="CHEBI:128753"/>
        <dbReference type="ChEBI" id="CHEBI:128769"/>
        <dbReference type="EC" id="1.17.7.4"/>
    </reaction>
</comment>
<feature type="binding site" evidence="5">
    <location>
        <position position="139"/>
    </location>
    <ligand>
        <name>(2E)-4-hydroxy-3-methylbut-2-enyl diphosphate</name>
        <dbReference type="ChEBI" id="CHEBI:128753"/>
    </ligand>
</feature>
<feature type="binding site" evidence="5">
    <location>
        <position position="281"/>
    </location>
    <ligand>
        <name>dimethylallyl diphosphate</name>
        <dbReference type="ChEBI" id="CHEBI:57623"/>
    </ligand>
</feature>
<dbReference type="NCBIfam" id="TIGR00216">
    <property type="entry name" value="ispH_lytB"/>
    <property type="match status" value="1"/>
</dbReference>
<evidence type="ECO:0000256" key="1">
    <source>
        <dbReference type="ARBA" id="ARBA00022485"/>
    </source>
</evidence>
<dbReference type="EC" id="1.17.7.4" evidence="5"/>
<evidence type="ECO:0000256" key="4">
    <source>
        <dbReference type="ARBA" id="ARBA00023014"/>
    </source>
</evidence>
<sequence length="321" mass="34558">MAGPEFAASGVESDAPEVLLANPRGFCAGVDRAIQIVERALEIHGAPVHVLHEIVHNKHVLEGLRAKGTVFVKSLDDVPEGGVTVFSAHGVSDAVVEHAKSRGLQIIDATCPLVTKVHRQAIRYESQGREVILVGHPGHPEVEGTRGRIQGEVYVLSTPEEVAALEVKNPEQLAYVTQTTLSVDDTRDVIAALKERFPAIQGPDTKDICYATQNRQTAVKEMLPGVDLLLVVGSQNSSNSNRLAELGERAGIPAYLVDHPDQVLAEWMFGKKRVGVTAGASAPEDLVQMILERLEGLGVTAVTEADGERETVVFQMPVELQ</sequence>
<feature type="active site" description="Proton donor" evidence="5">
    <location>
        <position position="141"/>
    </location>
</feature>
<feature type="binding site" evidence="5">
    <location>
        <position position="281"/>
    </location>
    <ligand>
        <name>(2E)-4-hydroxy-3-methylbut-2-enyl diphosphate</name>
        <dbReference type="ChEBI" id="CHEBI:128753"/>
    </ligand>
</feature>
<accession>A0A518EY64</accession>
<evidence type="ECO:0000256" key="2">
    <source>
        <dbReference type="ARBA" id="ARBA00022723"/>
    </source>
</evidence>
<dbReference type="EMBL" id="CP036434">
    <property type="protein sequence ID" value="QDV09013.1"/>
    <property type="molecule type" value="Genomic_DNA"/>
</dbReference>
<feature type="binding site" evidence="5">
    <location>
        <position position="239"/>
    </location>
    <ligand>
        <name>dimethylallyl diphosphate</name>
        <dbReference type="ChEBI" id="CHEBI:57623"/>
    </ligand>
</feature>
<dbReference type="Gene3D" id="3.40.50.11270">
    <property type="match status" value="1"/>
</dbReference>
<feature type="binding site" evidence="5">
    <location>
        <position position="209"/>
    </location>
    <ligand>
        <name>[4Fe-4S] cluster</name>
        <dbReference type="ChEBI" id="CHEBI:49883"/>
    </ligand>
</feature>
<evidence type="ECO:0000313" key="6">
    <source>
        <dbReference type="EMBL" id="QDV09013.1"/>
    </source>
</evidence>
<keyword evidence="5 6" id="KW-0560">Oxidoreductase</keyword>
<comment type="cofactor">
    <cofactor evidence="5">
        <name>[4Fe-4S] cluster</name>
        <dbReference type="ChEBI" id="CHEBI:49883"/>
    </cofactor>
    <text evidence="5">Binds 1 [4Fe-4S] cluster per subunit.</text>
</comment>
<organism evidence="6 7">
    <name type="scientific">Saltatorellus ferox</name>
    <dbReference type="NCBI Taxonomy" id="2528018"/>
    <lineage>
        <taxon>Bacteria</taxon>
        <taxon>Pseudomonadati</taxon>
        <taxon>Planctomycetota</taxon>
        <taxon>Planctomycetia</taxon>
        <taxon>Planctomycetia incertae sedis</taxon>
        <taxon>Saltatorellus</taxon>
    </lineage>
</organism>
<feature type="binding site" evidence="5">
    <location>
        <position position="237"/>
    </location>
    <ligand>
        <name>isopentenyl diphosphate</name>
        <dbReference type="ChEBI" id="CHEBI:128769"/>
    </ligand>
</feature>
<feature type="binding site" evidence="5">
    <location>
        <position position="111"/>
    </location>
    <ligand>
        <name>[4Fe-4S] cluster</name>
        <dbReference type="ChEBI" id="CHEBI:49883"/>
    </ligand>
</feature>
<dbReference type="NCBIfam" id="NF002190">
    <property type="entry name" value="PRK01045.1-4"/>
    <property type="match status" value="1"/>
</dbReference>
<protein>
    <recommendedName>
        <fullName evidence="5">4-hydroxy-3-methylbut-2-enyl diphosphate reductase</fullName>
        <shortName evidence="5">HMBPP reductase</shortName>
        <ecNumber evidence="5">1.17.7.4</ecNumber>
    </recommendedName>
</protein>
<feature type="binding site" evidence="5">
    <location>
        <position position="239"/>
    </location>
    <ligand>
        <name>isopentenyl diphosphate</name>
        <dbReference type="ChEBI" id="CHEBI:128769"/>
    </ligand>
</feature>
<feature type="binding site" evidence="5">
    <location>
        <position position="139"/>
    </location>
    <ligand>
        <name>isopentenyl diphosphate</name>
        <dbReference type="ChEBI" id="CHEBI:128769"/>
    </ligand>
</feature>
<dbReference type="PANTHER" id="PTHR30426">
    <property type="entry name" value="4-HYDROXY-3-METHYLBUT-2-ENYL DIPHOSPHATE REDUCTASE"/>
    <property type="match status" value="1"/>
</dbReference>
<feature type="binding site" evidence="5">
    <location>
        <position position="56"/>
    </location>
    <ligand>
        <name>isopentenyl diphosphate</name>
        <dbReference type="ChEBI" id="CHEBI:128769"/>
    </ligand>
</feature>
<dbReference type="GO" id="GO:0019288">
    <property type="term" value="P:isopentenyl diphosphate biosynthetic process, methylerythritol 4-phosphate pathway"/>
    <property type="evidence" value="ECO:0007669"/>
    <property type="project" value="UniProtKB-UniRule"/>
</dbReference>
<comment type="pathway">
    <text evidence="5">Isoprenoid biosynthesis; isopentenyl diphosphate biosynthesis via DXP pathway; isopentenyl diphosphate from 1-deoxy-D-xylulose 5-phosphate: step 6/6.</text>
</comment>
<feature type="binding site" evidence="5">
    <location>
        <position position="237"/>
    </location>
    <ligand>
        <name>dimethylallyl diphosphate</name>
        <dbReference type="ChEBI" id="CHEBI:57623"/>
    </ligand>
</feature>
<reference evidence="6 7" key="1">
    <citation type="submission" date="2019-02" db="EMBL/GenBank/DDBJ databases">
        <title>Deep-cultivation of Planctomycetes and their phenomic and genomic characterization uncovers novel biology.</title>
        <authorList>
            <person name="Wiegand S."/>
            <person name="Jogler M."/>
            <person name="Boedeker C."/>
            <person name="Pinto D."/>
            <person name="Vollmers J."/>
            <person name="Rivas-Marin E."/>
            <person name="Kohn T."/>
            <person name="Peeters S.H."/>
            <person name="Heuer A."/>
            <person name="Rast P."/>
            <person name="Oberbeckmann S."/>
            <person name="Bunk B."/>
            <person name="Jeske O."/>
            <person name="Meyerdierks A."/>
            <person name="Storesund J.E."/>
            <person name="Kallscheuer N."/>
            <person name="Luecker S."/>
            <person name="Lage O.M."/>
            <person name="Pohl T."/>
            <person name="Merkel B.J."/>
            <person name="Hornburger P."/>
            <person name="Mueller R.-W."/>
            <person name="Bruemmer F."/>
            <person name="Labrenz M."/>
            <person name="Spormann A.M."/>
            <person name="Op den Camp H."/>
            <person name="Overmann J."/>
            <person name="Amann R."/>
            <person name="Jetten M.S.M."/>
            <person name="Mascher T."/>
            <person name="Medema M.H."/>
            <person name="Devos D.P."/>
            <person name="Kaster A.-K."/>
            <person name="Ovreas L."/>
            <person name="Rohde M."/>
            <person name="Galperin M.Y."/>
            <person name="Jogler C."/>
        </authorList>
    </citation>
    <scope>NUCLEOTIDE SEQUENCE [LARGE SCALE GENOMIC DNA]</scope>
    <source>
        <strain evidence="6 7">Poly30</strain>
    </source>
</reference>
<evidence type="ECO:0000313" key="7">
    <source>
        <dbReference type="Proteomes" id="UP000320390"/>
    </source>
</evidence>
<dbReference type="InterPro" id="IPR003451">
    <property type="entry name" value="LytB/IspH"/>
</dbReference>
<name>A0A518EY64_9BACT</name>
<comment type="function">
    <text evidence="5">Catalyzes the conversion of 1-hydroxy-2-methyl-2-(E)-butenyl 4-diphosphate (HMBPP) into a mixture of isopentenyl diphosphate (IPP) and dimethylallyl diphosphate (DMAPP). Acts in the terminal step of the DOXP/MEP pathway for isoprenoid precursor biosynthesis.</text>
</comment>
<feature type="binding site" evidence="5">
    <location>
        <position position="89"/>
    </location>
    <ligand>
        <name>dimethylallyl diphosphate</name>
        <dbReference type="ChEBI" id="CHEBI:57623"/>
    </ligand>
</feature>
<keyword evidence="4 5" id="KW-0411">Iron-sulfur</keyword>
<feature type="binding site" evidence="5">
    <location>
        <position position="238"/>
    </location>
    <ligand>
        <name>isopentenyl diphosphate</name>
        <dbReference type="ChEBI" id="CHEBI:128769"/>
    </ligand>
</feature>
<feature type="binding site" evidence="5">
    <location>
        <position position="89"/>
    </location>
    <ligand>
        <name>(2E)-4-hydroxy-3-methylbut-2-enyl diphosphate</name>
        <dbReference type="ChEBI" id="CHEBI:128753"/>
    </ligand>
</feature>
<comment type="catalytic activity">
    <reaction evidence="5">
        <text>dimethylallyl diphosphate + 2 oxidized [2Fe-2S]-[ferredoxin] + H2O = (2E)-4-hydroxy-3-methylbut-2-enyl diphosphate + 2 reduced [2Fe-2S]-[ferredoxin] + 2 H(+)</text>
        <dbReference type="Rhea" id="RHEA:24825"/>
        <dbReference type="Rhea" id="RHEA-COMP:10000"/>
        <dbReference type="Rhea" id="RHEA-COMP:10001"/>
        <dbReference type="ChEBI" id="CHEBI:15377"/>
        <dbReference type="ChEBI" id="CHEBI:15378"/>
        <dbReference type="ChEBI" id="CHEBI:33737"/>
        <dbReference type="ChEBI" id="CHEBI:33738"/>
        <dbReference type="ChEBI" id="CHEBI:57623"/>
        <dbReference type="ChEBI" id="CHEBI:128753"/>
        <dbReference type="EC" id="1.17.7.4"/>
    </reaction>
</comment>
<keyword evidence="2 5" id="KW-0479">Metal-binding</keyword>
<dbReference type="UniPathway" id="UPA00059">
    <property type="reaction ID" value="UER00105"/>
</dbReference>
<dbReference type="GO" id="GO:0051539">
    <property type="term" value="F:4 iron, 4 sulfur cluster binding"/>
    <property type="evidence" value="ECO:0007669"/>
    <property type="project" value="UniProtKB-UniRule"/>
</dbReference>
<keyword evidence="5" id="KW-0414">Isoprene biosynthesis</keyword>
<dbReference type="GO" id="GO:0016114">
    <property type="term" value="P:terpenoid biosynthetic process"/>
    <property type="evidence" value="ECO:0007669"/>
    <property type="project" value="UniProtKB-UniRule"/>
</dbReference>
<feature type="binding site" evidence="5">
    <location>
        <position position="27"/>
    </location>
    <ligand>
        <name>[4Fe-4S] cluster</name>
        <dbReference type="ChEBI" id="CHEBI:49883"/>
    </ligand>
</feature>
<feature type="binding site" evidence="5">
    <location>
        <position position="281"/>
    </location>
    <ligand>
        <name>isopentenyl diphosphate</name>
        <dbReference type="ChEBI" id="CHEBI:128769"/>
    </ligand>
</feature>
<comment type="pathway">
    <text evidence="5">Isoprenoid biosynthesis; dimethylallyl diphosphate biosynthesis; dimethylallyl diphosphate from (2E)-4-hydroxy-3-methylbutenyl diphosphate: step 1/1.</text>
</comment>
<dbReference type="GO" id="GO:0050992">
    <property type="term" value="P:dimethylallyl diphosphate biosynthetic process"/>
    <property type="evidence" value="ECO:0007669"/>
    <property type="project" value="UniProtKB-UniRule"/>
</dbReference>
<feature type="binding site" evidence="5">
    <location>
        <position position="238"/>
    </location>
    <ligand>
        <name>(2E)-4-hydroxy-3-methylbut-2-enyl diphosphate</name>
        <dbReference type="ChEBI" id="CHEBI:128753"/>
    </ligand>
</feature>
<feature type="binding site" evidence="5">
    <location>
        <position position="238"/>
    </location>
    <ligand>
        <name>dimethylallyl diphosphate</name>
        <dbReference type="ChEBI" id="CHEBI:57623"/>
    </ligand>
</feature>
<feature type="binding site" evidence="5">
    <location>
        <position position="89"/>
    </location>
    <ligand>
        <name>isopentenyl diphosphate</name>
        <dbReference type="ChEBI" id="CHEBI:128769"/>
    </ligand>
</feature>
<dbReference type="UniPathway" id="UPA00056">
    <property type="reaction ID" value="UER00097"/>
</dbReference>
<keyword evidence="3 5" id="KW-0408">Iron</keyword>
<dbReference type="GO" id="GO:0046872">
    <property type="term" value="F:metal ion binding"/>
    <property type="evidence" value="ECO:0007669"/>
    <property type="project" value="UniProtKB-KW"/>
</dbReference>
<feature type="binding site" evidence="5">
    <location>
        <position position="56"/>
    </location>
    <ligand>
        <name>dimethylallyl diphosphate</name>
        <dbReference type="ChEBI" id="CHEBI:57623"/>
    </ligand>
</feature>
<dbReference type="OrthoDB" id="9777362at2"/>
<dbReference type="NCBIfam" id="NF002188">
    <property type="entry name" value="PRK01045.1-2"/>
    <property type="match status" value="1"/>
</dbReference>
<gene>
    <name evidence="5 6" type="primary">ispH</name>
    <name evidence="6" type="ORF">Poly30_45690</name>
</gene>
<evidence type="ECO:0000256" key="3">
    <source>
        <dbReference type="ARBA" id="ARBA00023004"/>
    </source>
</evidence>
<comment type="similarity">
    <text evidence="5">Belongs to the IspH family.</text>
</comment>
<dbReference type="AlphaFoldDB" id="A0A518EY64"/>
<keyword evidence="1 5" id="KW-0004">4Fe-4S</keyword>
<dbReference type="Gene3D" id="3.40.1010.20">
    <property type="entry name" value="4-hydroxy-3-methylbut-2-enyl diphosphate reductase, catalytic domain"/>
    <property type="match status" value="2"/>
</dbReference>
<keyword evidence="7" id="KW-1185">Reference proteome</keyword>
<dbReference type="Pfam" id="PF02401">
    <property type="entry name" value="LYTB"/>
    <property type="match status" value="1"/>
</dbReference>
<feature type="binding site" evidence="5">
    <location>
        <position position="237"/>
    </location>
    <ligand>
        <name>(2E)-4-hydroxy-3-methylbut-2-enyl diphosphate</name>
        <dbReference type="ChEBI" id="CHEBI:128753"/>
    </ligand>
</feature>